<dbReference type="AlphaFoldDB" id="A0A7C2NYY5"/>
<comment type="caution">
    <text evidence="1">The sequence shown here is derived from an EMBL/GenBank/DDBJ whole genome shotgun (WGS) entry which is preliminary data.</text>
</comment>
<sequence length="227" mass="25868">MSPFSLLRPWTIRLSLVVLAAALAAGLSGCNYILFAGYLIGGPPSIEPDFDAETKESMTDKGVTVAVICYAPNDVKYSFENIDHELAKYVTFRLHEHHIKVINPDRVKAWLDEHPDWDRPEELGAAFECTYVVYIDLNEFSLYEEGSGTLYRGRSEAIVSVWKMGENEDAEKIFSKEKISKFPTHQPISAAEETYSNFKARYLSRLSDEIGRLFYEYYFADELDYAG</sequence>
<proteinExistence type="predicted"/>
<protein>
    <submittedName>
        <fullName evidence="1">Uncharacterized protein</fullName>
    </submittedName>
</protein>
<accession>A0A7C2NYY5</accession>
<organism evidence="1">
    <name type="scientific">Schlesneria paludicola</name>
    <dbReference type="NCBI Taxonomy" id="360056"/>
    <lineage>
        <taxon>Bacteria</taxon>
        <taxon>Pseudomonadati</taxon>
        <taxon>Planctomycetota</taxon>
        <taxon>Planctomycetia</taxon>
        <taxon>Planctomycetales</taxon>
        <taxon>Planctomycetaceae</taxon>
        <taxon>Schlesneria</taxon>
    </lineage>
</organism>
<evidence type="ECO:0000313" key="1">
    <source>
        <dbReference type="EMBL" id="HEN14112.1"/>
    </source>
</evidence>
<reference evidence="1" key="1">
    <citation type="journal article" date="2020" name="mSystems">
        <title>Genome- and Community-Level Interaction Insights into Carbon Utilization and Element Cycling Functions of Hydrothermarchaeota in Hydrothermal Sediment.</title>
        <authorList>
            <person name="Zhou Z."/>
            <person name="Liu Y."/>
            <person name="Xu W."/>
            <person name="Pan J."/>
            <person name="Luo Z.H."/>
            <person name="Li M."/>
        </authorList>
    </citation>
    <scope>NUCLEOTIDE SEQUENCE [LARGE SCALE GENOMIC DNA]</scope>
    <source>
        <strain evidence="1">SpSt-339</strain>
    </source>
</reference>
<dbReference type="EMBL" id="DSOK01000043">
    <property type="protein sequence ID" value="HEN14112.1"/>
    <property type="molecule type" value="Genomic_DNA"/>
</dbReference>
<name>A0A7C2NYY5_9PLAN</name>
<gene>
    <name evidence="1" type="ORF">ENQ76_01410</name>
</gene>